<organism evidence="4 5">
    <name type="scientific">Myotis lucifugus</name>
    <name type="common">Little brown bat</name>
    <dbReference type="NCBI Taxonomy" id="59463"/>
    <lineage>
        <taxon>Eukaryota</taxon>
        <taxon>Metazoa</taxon>
        <taxon>Chordata</taxon>
        <taxon>Craniata</taxon>
        <taxon>Vertebrata</taxon>
        <taxon>Euteleostomi</taxon>
        <taxon>Mammalia</taxon>
        <taxon>Eutheria</taxon>
        <taxon>Laurasiatheria</taxon>
        <taxon>Chiroptera</taxon>
        <taxon>Yangochiroptera</taxon>
        <taxon>Vespertilionidae</taxon>
        <taxon>Myotis</taxon>
    </lineage>
</organism>
<reference evidence="4" key="3">
    <citation type="submission" date="2025-09" db="UniProtKB">
        <authorList>
            <consortium name="Ensembl"/>
        </authorList>
    </citation>
    <scope>IDENTIFICATION</scope>
</reference>
<dbReference type="InterPro" id="IPR036872">
    <property type="entry name" value="CH_dom_sf"/>
</dbReference>
<dbReference type="Pfam" id="PF00402">
    <property type="entry name" value="Calponin"/>
    <property type="match status" value="1"/>
</dbReference>
<evidence type="ECO:0000313" key="5">
    <source>
        <dbReference type="Proteomes" id="UP000001074"/>
    </source>
</evidence>
<feature type="domain" description="Calponin-homology (CH)" evidence="3">
    <location>
        <begin position="24"/>
        <end position="139"/>
    </location>
</feature>
<evidence type="ECO:0000259" key="3">
    <source>
        <dbReference type="PROSITE" id="PS50021"/>
    </source>
</evidence>
<dbReference type="Proteomes" id="UP000001074">
    <property type="component" value="Unassembled WGS sequence"/>
</dbReference>
<dbReference type="GO" id="GO:0051015">
    <property type="term" value="F:actin filament binding"/>
    <property type="evidence" value="ECO:0007669"/>
    <property type="project" value="TreeGrafter"/>
</dbReference>
<dbReference type="PANTHER" id="PTHR47385:SF20">
    <property type="entry name" value="TRANSGELIN-2"/>
    <property type="match status" value="1"/>
</dbReference>
<dbReference type="GO" id="GO:0007015">
    <property type="term" value="P:actin filament organization"/>
    <property type="evidence" value="ECO:0007669"/>
    <property type="project" value="TreeGrafter"/>
</dbReference>
<keyword evidence="2" id="KW-0472">Membrane</keyword>
<dbReference type="InParanoid" id="G1Q4N4"/>
<protein>
    <recommendedName>
        <fullName evidence="3">Calponin-homology (CH) domain-containing protein</fullName>
    </recommendedName>
</protein>
<accession>G1Q4N4</accession>
<dbReference type="InterPro" id="IPR050606">
    <property type="entry name" value="Calponin-like"/>
</dbReference>
<dbReference type="STRING" id="59463.ENSMLUP00000018667"/>
<dbReference type="EMBL" id="AAPE02018386">
    <property type="status" value="NOT_ANNOTATED_CDS"/>
    <property type="molecule type" value="Genomic_DNA"/>
</dbReference>
<dbReference type="HOGENOM" id="CLU_055232_1_0_1"/>
<keyword evidence="5" id="KW-1185">Reference proteome</keyword>
<dbReference type="InterPro" id="IPR000557">
    <property type="entry name" value="Calponin_repeat"/>
</dbReference>
<evidence type="ECO:0000313" key="4">
    <source>
        <dbReference type="Ensembl" id="ENSMLUP00000018667.1"/>
    </source>
</evidence>
<dbReference type="Ensembl" id="ENSMLUT00000026286.1">
    <property type="protein sequence ID" value="ENSMLUP00000018667.1"/>
    <property type="gene ID" value="ENSMLUG00000030051.1"/>
</dbReference>
<comment type="similarity">
    <text evidence="1">Belongs to the calponin family.</text>
</comment>
<dbReference type="PRINTS" id="PR00888">
    <property type="entry name" value="SM22CALPONIN"/>
</dbReference>
<feature type="transmembrane region" description="Helical" evidence="2">
    <location>
        <begin position="131"/>
        <end position="151"/>
    </location>
</feature>
<reference evidence="4 5" key="1">
    <citation type="journal article" date="2011" name="Nature">
        <title>A high-resolution map of human evolutionary constraint using 29 mammals.</title>
        <authorList>
            <person name="Lindblad-Toh K."/>
            <person name="Garber M."/>
            <person name="Zuk O."/>
            <person name="Lin M.F."/>
            <person name="Parker B.J."/>
            <person name="Washietl S."/>
            <person name="Kheradpour P."/>
            <person name="Ernst J."/>
            <person name="Jordan G."/>
            <person name="Mauceli E."/>
            <person name="Ward L.D."/>
            <person name="Lowe C.B."/>
            <person name="Holloway A.K."/>
            <person name="Clamp M."/>
            <person name="Gnerre S."/>
            <person name="Alfoldi J."/>
            <person name="Beal K."/>
            <person name="Chang J."/>
            <person name="Clawson H."/>
            <person name="Cuff J."/>
            <person name="Di Palma F."/>
            <person name="Fitzgerald S."/>
            <person name="Flicek P."/>
            <person name="Guttman M."/>
            <person name="Hubisz M.J."/>
            <person name="Jaffe D.B."/>
            <person name="Jungreis I."/>
            <person name="Kent W.J."/>
            <person name="Kostka D."/>
            <person name="Lara M."/>
            <person name="Martins A.L."/>
            <person name="Massingham T."/>
            <person name="Moltke I."/>
            <person name="Raney B.J."/>
            <person name="Rasmussen M.D."/>
            <person name="Robinson J."/>
            <person name="Stark A."/>
            <person name="Vilella A.J."/>
            <person name="Wen J."/>
            <person name="Xie X."/>
            <person name="Zody M.C."/>
            <person name="Baldwin J."/>
            <person name="Bloom T."/>
            <person name="Chin C.W."/>
            <person name="Heiman D."/>
            <person name="Nicol R."/>
            <person name="Nusbaum C."/>
            <person name="Young S."/>
            <person name="Wilkinson J."/>
            <person name="Worley K.C."/>
            <person name="Kovar C.L."/>
            <person name="Muzny D.M."/>
            <person name="Gibbs R.A."/>
            <person name="Cree A."/>
            <person name="Dihn H.H."/>
            <person name="Fowler G."/>
            <person name="Jhangiani S."/>
            <person name="Joshi V."/>
            <person name="Lee S."/>
            <person name="Lewis L.R."/>
            <person name="Nazareth L.V."/>
            <person name="Okwuonu G."/>
            <person name="Santibanez J."/>
            <person name="Warren W.C."/>
            <person name="Mardis E.R."/>
            <person name="Weinstock G.M."/>
            <person name="Wilson R.K."/>
            <person name="Delehaunty K."/>
            <person name="Dooling D."/>
            <person name="Fronik C."/>
            <person name="Fulton L."/>
            <person name="Fulton B."/>
            <person name="Graves T."/>
            <person name="Minx P."/>
            <person name="Sodergren E."/>
            <person name="Birney E."/>
            <person name="Margulies E.H."/>
            <person name="Herrero J."/>
            <person name="Green E.D."/>
            <person name="Haussler D."/>
            <person name="Siepel A."/>
            <person name="Goldman N."/>
            <person name="Pollard K.S."/>
            <person name="Pedersen J.S."/>
            <person name="Lander E.S."/>
            <person name="Kellis M."/>
        </authorList>
    </citation>
    <scope>NUCLEOTIDE SEQUENCE [LARGE SCALE GENOMIC DNA]</scope>
</reference>
<dbReference type="SMART" id="SM00033">
    <property type="entry name" value="CH"/>
    <property type="match status" value="1"/>
</dbReference>
<dbReference type="AlphaFoldDB" id="G1Q4N4"/>
<dbReference type="PROSITE" id="PS50021">
    <property type="entry name" value="CH"/>
    <property type="match status" value="1"/>
</dbReference>
<reference evidence="4" key="2">
    <citation type="submission" date="2025-08" db="UniProtKB">
        <authorList>
            <consortium name="Ensembl"/>
        </authorList>
    </citation>
    <scope>IDENTIFICATION</scope>
</reference>
<evidence type="ECO:0000256" key="2">
    <source>
        <dbReference type="SAM" id="Phobius"/>
    </source>
</evidence>
<keyword evidence="2" id="KW-0812">Transmembrane</keyword>
<name>G1Q4N4_MYOLU</name>
<dbReference type="Pfam" id="PF00307">
    <property type="entry name" value="CH"/>
    <property type="match status" value="1"/>
</dbReference>
<dbReference type="PANTHER" id="PTHR47385">
    <property type="entry name" value="CALPONIN"/>
    <property type="match status" value="1"/>
</dbReference>
<dbReference type="GeneTree" id="ENSGT00940000158886"/>
<evidence type="ECO:0000256" key="1">
    <source>
        <dbReference type="ARBA" id="ARBA00009631"/>
    </source>
</evidence>
<sequence>MANRARACGLSQEVQQKIAKQYHADLEQILILWITAQCGKDVGRPQPRHENIQNRLRDGVLCERINGRYVPRGAGPVKKIQASSVAFKWMEQMSQFLSAAKRYGIYSTDIFQTRDLWEGKMACVQRTLMKLGGLAVAWVMGFSLGIPAGFLRNPRKALRTYRTTSCKRMGTNHRASQAGMTGYGMSCQFL</sequence>
<dbReference type="Gene3D" id="1.10.418.10">
    <property type="entry name" value="Calponin-like domain"/>
    <property type="match status" value="1"/>
</dbReference>
<dbReference type="eggNOG" id="KOG2046">
    <property type="taxonomic scope" value="Eukaryota"/>
</dbReference>
<dbReference type="InterPro" id="IPR001715">
    <property type="entry name" value="CH_dom"/>
</dbReference>
<dbReference type="InterPro" id="IPR003096">
    <property type="entry name" value="SM22_calponin"/>
</dbReference>
<dbReference type="PRINTS" id="PR00890">
    <property type="entry name" value="TRANSGELIN"/>
</dbReference>
<proteinExistence type="inferred from homology"/>
<keyword evidence="2" id="KW-1133">Transmembrane helix</keyword>
<dbReference type="GO" id="GO:0015629">
    <property type="term" value="C:actin cytoskeleton"/>
    <property type="evidence" value="ECO:0007669"/>
    <property type="project" value="TreeGrafter"/>
</dbReference>
<dbReference type="SUPFAM" id="SSF47576">
    <property type="entry name" value="Calponin-homology domain, CH-domain"/>
    <property type="match status" value="1"/>
</dbReference>